<sequence>MNTIPKRKPTNKLIAMVLAITMTCVYVVGDNYAPIVAEKSKPKSTNLLTQTLDYSTDLFPNTELRDVSELVLAENTTYMGKASQSLAEAFANMPENVESSEELEKSVADFSKQISELKARTLDELRGSDNGSADFSEYQNTVVSGYNDLEELLSNVTVENYETVMADISALINPEKPYVSLADDLPFNDISEDNITYSTYNPESVTNYQIDDDSYSSNDLQQTNDTIINDDVRTEFADFESVLEVYQYIKNNYMMEFYFGSRKGAVGASAEKAGNDYDIASLLIGVLRDRNIPARYATGEIEITAKQAMEWTATDDINVAIRSIAALGIPTTGMISNGETVAVRLEHTWVEAYVPYTDYRGTGNRSGERLWIPLDASFKKATHLDGNDLETINAYMSDESNYLNENSVINGVSVSTIAKLVDGKESAFVKYMLENGYDSVAQVFGGKEIIYEDLGYLPLSLPYNNASDTERYDDIPLDYTDTINFKLFGNSASGNSIYGDDYINKTIYAPDVYGKRLTLTYVPATQADSDVISEYGSIFSTPTYLVKMKPQFVIDGEVIAEGGVCNTGYTQKYIITLGNKASSQNNSEITNNVTVGGMYSIVLDYGHVSEIELNNVKSVVDNFSSKMTEDNCYNESYMGEMLYAIGKLYFSQLDTYNEVVAGVHNVTATRSLSLGIIGFNANVTYTFGVPSELKEGGVFLDIGHDVHCVVSNDNSNESEKKFMLEAGMYASAMEHGILEQVTGVESVSTIKALQYAQQNSIPIHYITKENLDSEVAQLTLSDHLISDIRSSVNSGKIIIIPEREITIHQWTGVGYMVLDPDTCACGYMISGGMAGGAMAWWEVLLNTAINVLDGICIGLMCLDLVIAFHVLFYPMIIFGCVMSFVAGYSIGTHLYNAFSGDEFNVREFQEAMIELASFGLTIWAFEGLDKWMETPSGEGTGGRTPSGEGTEGGNPTGEGTGGRTPAGEGTEGGNPAGEGTGGRTPAGEGTEGGNPNGEGTGGKTPAGENTEGKNTIEQANEEAGKAKGGACFIAGTLISTSCGYTPIECIKAGDIVKSFDPATLKVSNQVVEETFVRQIDELIKISVNGEIISTTPDHPFYVAQKGFVDAVKLRAGDILITVNGEYAVITMIQHEILESSVDVFNFRVSNNHTYFVGDNGIGVHNNDCAEPNSKIGGKTTAKDWEGKTSELAKESPIEIPENVEGNIKHKNGYDQIEYKWSTDAYKYEVRWHTRTPGAPEGKGNSWVVTRVTRGTPTGQSRVTHILVGEEWVPRFKWQAAIDAYHDGTASISQLEMLDLGHVPAP</sequence>
<dbReference type="Pfam" id="PF07591">
    <property type="entry name" value="PT-HINT"/>
    <property type="match status" value="1"/>
</dbReference>
<evidence type="ECO:0000313" key="5">
    <source>
        <dbReference type="Proteomes" id="UP000006919"/>
    </source>
</evidence>
<dbReference type="eggNOG" id="COG5164">
    <property type="taxonomic scope" value="Bacteria"/>
</dbReference>
<organism evidence="4 5">
    <name type="scientific">Ruminococcus albus (strain ATCC 27210 / DSM 20455 / JCM 14654 / NCDO 2250 / 7)</name>
    <dbReference type="NCBI Taxonomy" id="697329"/>
    <lineage>
        <taxon>Bacteria</taxon>
        <taxon>Bacillati</taxon>
        <taxon>Bacillota</taxon>
        <taxon>Clostridia</taxon>
        <taxon>Eubacteriales</taxon>
        <taxon>Oscillospiraceae</taxon>
        <taxon>Ruminococcus</taxon>
    </lineage>
</organism>
<keyword evidence="2" id="KW-0812">Transmembrane</keyword>
<protein>
    <submittedName>
        <fullName evidence="4">Transglutaminase domain-containing protein</fullName>
    </submittedName>
</protein>
<dbReference type="PROSITE" id="PS50817">
    <property type="entry name" value="INTEIN_N_TER"/>
    <property type="match status" value="1"/>
</dbReference>
<dbReference type="Gene3D" id="3.10.620.30">
    <property type="match status" value="1"/>
</dbReference>
<dbReference type="HOGENOM" id="CLU_261145_0_0_9"/>
<dbReference type="STRING" id="697329.Rumal_2843"/>
<evidence type="ECO:0000259" key="3">
    <source>
        <dbReference type="SMART" id="SM00306"/>
    </source>
</evidence>
<dbReference type="RefSeq" id="WP_013499425.1">
    <property type="nucleotide sequence ID" value="NC_014833.1"/>
</dbReference>
<name>E6UIG6_RUMA7</name>
<gene>
    <name evidence="4" type="ordered locus">Rumal_2843</name>
</gene>
<evidence type="ECO:0000256" key="2">
    <source>
        <dbReference type="SAM" id="Phobius"/>
    </source>
</evidence>
<feature type="region of interest" description="Disordered" evidence="1">
    <location>
        <begin position="933"/>
        <end position="1011"/>
    </location>
</feature>
<dbReference type="Pfam" id="PF01841">
    <property type="entry name" value="Transglut_core"/>
    <property type="match status" value="1"/>
</dbReference>
<dbReference type="InterPro" id="IPR038765">
    <property type="entry name" value="Papain-like_cys_pep_sf"/>
</dbReference>
<accession>E6UIG6</accession>
<dbReference type="InterPro" id="IPR002931">
    <property type="entry name" value="Transglutaminase-like"/>
</dbReference>
<dbReference type="SUPFAM" id="SSF54001">
    <property type="entry name" value="Cysteine proteinases"/>
    <property type="match status" value="1"/>
</dbReference>
<feature type="transmembrane region" description="Helical" evidence="2">
    <location>
        <begin position="876"/>
        <end position="898"/>
    </location>
</feature>
<dbReference type="Proteomes" id="UP000006919">
    <property type="component" value="Chromosome"/>
</dbReference>
<dbReference type="InterPro" id="IPR036844">
    <property type="entry name" value="Hint_dom_sf"/>
</dbReference>
<dbReference type="Gene3D" id="2.170.16.10">
    <property type="entry name" value="Hedgehog/Intein (Hint) domain"/>
    <property type="match status" value="1"/>
</dbReference>
<dbReference type="InterPro" id="IPR006141">
    <property type="entry name" value="Intein_N"/>
</dbReference>
<dbReference type="eggNOG" id="COG1305">
    <property type="taxonomic scope" value="Bacteria"/>
</dbReference>
<reference evidence="4 5" key="1">
    <citation type="journal article" date="2011" name="J. Bacteriol.">
        <title>Complete genome of the cellulolytic ruminal bacterium Ruminococcus albus 7.</title>
        <authorList>
            <person name="Suen G."/>
            <person name="Stevenson D.M."/>
            <person name="Bruce D.C."/>
            <person name="Chertkov O."/>
            <person name="Copeland A."/>
            <person name="Cheng J.F."/>
            <person name="Detter C."/>
            <person name="Detter J.C."/>
            <person name="Goodwin L.A."/>
            <person name="Han C.S."/>
            <person name="Hauser L.J."/>
            <person name="Ivanova N.N."/>
            <person name="Kyrpides N.C."/>
            <person name="Land M.L."/>
            <person name="Lapidus A."/>
            <person name="Lucas S."/>
            <person name="Ovchinnikova G."/>
            <person name="Pitluck S."/>
            <person name="Tapia R."/>
            <person name="Woyke T."/>
            <person name="Boyum J."/>
            <person name="Mead D."/>
            <person name="Weimer P.J."/>
        </authorList>
    </citation>
    <scope>NUCLEOTIDE SEQUENCE [LARGE SCALE GENOMIC DNA]</scope>
    <source>
        <strain evidence="5">ATCC 27210 / DSM 20455 / JCM 14654 / NCDO 2250 / 7</strain>
    </source>
</reference>
<evidence type="ECO:0000256" key="1">
    <source>
        <dbReference type="SAM" id="MobiDB-lite"/>
    </source>
</evidence>
<keyword evidence="2" id="KW-0472">Membrane</keyword>
<dbReference type="InterPro" id="IPR003587">
    <property type="entry name" value="Hint_dom_N"/>
</dbReference>
<dbReference type="CDD" id="cd00081">
    <property type="entry name" value="Hint"/>
    <property type="match status" value="1"/>
</dbReference>
<dbReference type="eggNOG" id="COG1372">
    <property type="taxonomic scope" value="Bacteria"/>
</dbReference>
<keyword evidence="2" id="KW-1133">Transmembrane helix</keyword>
<dbReference type="KEGG" id="ral:Rumal_2843"/>
<feature type="compositionally biased region" description="Gly residues" evidence="1">
    <location>
        <begin position="938"/>
        <end position="1004"/>
    </location>
</feature>
<dbReference type="GO" id="GO:0016539">
    <property type="term" value="P:intein-mediated protein splicing"/>
    <property type="evidence" value="ECO:0007669"/>
    <property type="project" value="InterPro"/>
</dbReference>
<evidence type="ECO:0000313" key="4">
    <source>
        <dbReference type="EMBL" id="ADU23311.1"/>
    </source>
</evidence>
<dbReference type="SMART" id="SM00306">
    <property type="entry name" value="HintN"/>
    <property type="match status" value="1"/>
</dbReference>
<dbReference type="EMBL" id="CP002403">
    <property type="protein sequence ID" value="ADU23311.1"/>
    <property type="molecule type" value="Genomic_DNA"/>
</dbReference>
<feature type="domain" description="Hint" evidence="3">
    <location>
        <begin position="1029"/>
        <end position="1123"/>
    </location>
</feature>
<dbReference type="SUPFAM" id="SSF51294">
    <property type="entry name" value="Hedgehog/intein (Hint) domain"/>
    <property type="match status" value="1"/>
</dbReference>
<proteinExistence type="predicted"/>